<proteinExistence type="predicted"/>
<protein>
    <submittedName>
        <fullName evidence="6">Disease resistance TAO1-like isoform X1</fullName>
    </submittedName>
</protein>
<feature type="domain" description="F-box" evidence="5">
    <location>
        <begin position="19"/>
        <end position="66"/>
    </location>
</feature>
<dbReference type="EMBL" id="LHPG02000014">
    <property type="protein sequence ID" value="PRW39242.1"/>
    <property type="molecule type" value="Genomic_DNA"/>
</dbReference>
<dbReference type="GO" id="GO:0005930">
    <property type="term" value="C:axoneme"/>
    <property type="evidence" value="ECO:0007669"/>
    <property type="project" value="UniProtKB-SubCell"/>
</dbReference>
<feature type="compositionally biased region" description="Acidic residues" evidence="4">
    <location>
        <begin position="597"/>
        <end position="607"/>
    </location>
</feature>
<dbReference type="AlphaFoldDB" id="A0A2P6TJ55"/>
<evidence type="ECO:0000256" key="4">
    <source>
        <dbReference type="SAM" id="MobiDB-lite"/>
    </source>
</evidence>
<dbReference type="InterPro" id="IPR001810">
    <property type="entry name" value="F-box_dom"/>
</dbReference>
<comment type="subcellular location">
    <subcellularLocation>
        <location evidence="1">Cytoplasm</location>
        <location evidence="1">Cytoskeleton</location>
        <location evidence="1">Cilium axoneme</location>
    </subcellularLocation>
</comment>
<evidence type="ECO:0000313" key="7">
    <source>
        <dbReference type="Proteomes" id="UP000239899"/>
    </source>
</evidence>
<dbReference type="Gene3D" id="3.80.10.10">
    <property type="entry name" value="Ribonuclease Inhibitor"/>
    <property type="match status" value="2"/>
</dbReference>
<dbReference type="InterPro" id="IPR003591">
    <property type="entry name" value="Leu-rich_rpt_typical-subtyp"/>
</dbReference>
<dbReference type="PANTHER" id="PTHR48051">
    <property type="match status" value="1"/>
</dbReference>
<dbReference type="PANTHER" id="PTHR48051:SF46">
    <property type="entry name" value="LEUCINE RICH REPEAT-CONTAINING DOMAIN PROTEIN"/>
    <property type="match status" value="1"/>
</dbReference>
<keyword evidence="3" id="KW-0677">Repeat</keyword>
<feature type="compositionally biased region" description="Gly residues" evidence="4">
    <location>
        <begin position="536"/>
        <end position="545"/>
    </location>
</feature>
<evidence type="ECO:0000313" key="6">
    <source>
        <dbReference type="EMBL" id="PRW39242.1"/>
    </source>
</evidence>
<evidence type="ECO:0000259" key="5">
    <source>
        <dbReference type="PROSITE" id="PS50181"/>
    </source>
</evidence>
<feature type="compositionally biased region" description="Low complexity" evidence="4">
    <location>
        <begin position="546"/>
        <end position="556"/>
    </location>
</feature>
<keyword evidence="7" id="KW-1185">Reference proteome</keyword>
<evidence type="ECO:0000256" key="1">
    <source>
        <dbReference type="ARBA" id="ARBA00004430"/>
    </source>
</evidence>
<name>A0A2P6TJ55_CHLSO</name>
<keyword evidence="2" id="KW-0433">Leucine-rich repeat</keyword>
<dbReference type="SUPFAM" id="SSF81383">
    <property type="entry name" value="F-box domain"/>
    <property type="match status" value="1"/>
</dbReference>
<accession>A0A2P6TJ55</accession>
<dbReference type="PROSITE" id="PS50181">
    <property type="entry name" value="FBOX"/>
    <property type="match status" value="1"/>
</dbReference>
<evidence type="ECO:0000256" key="3">
    <source>
        <dbReference type="ARBA" id="ARBA00022737"/>
    </source>
</evidence>
<reference evidence="6 7" key="1">
    <citation type="journal article" date="2018" name="Plant J.">
        <title>Genome sequences of Chlorella sorokiniana UTEX 1602 and Micractinium conductrix SAG 241.80: implications to maltose excretion by a green alga.</title>
        <authorList>
            <person name="Arriola M.B."/>
            <person name="Velmurugan N."/>
            <person name="Zhang Y."/>
            <person name="Plunkett M.H."/>
            <person name="Hondzo H."/>
            <person name="Barney B.M."/>
        </authorList>
    </citation>
    <scope>NUCLEOTIDE SEQUENCE [LARGE SCALE GENOMIC DNA]</scope>
    <source>
        <strain evidence="7">UTEX 1602</strain>
    </source>
</reference>
<gene>
    <name evidence="6" type="ORF">C2E21_6906</name>
</gene>
<dbReference type="InterPro" id="IPR050216">
    <property type="entry name" value="LRR_domain-containing"/>
</dbReference>
<sequence>MLRAWHASDGWVWRLLPLPTGFADLSDDLVARVLSLLDCTQLRICAGVCRRFAELCSTRMELWRSVDFQLPPKRSRGRDRRNSYTTPCALNLERLAAWLQRRRQAILRLEVALLYPDAAALLPQLLPPLEALQALVLHGHCSDWPYLWLDWRWLAGMRQLESLTLNDSLPGLAELLLPPSLTELRIDRVGEGDPDTEGWDELPACCFSQLIRLQRLTLGTGVPYLLGGAEEEGAWEPLRACKQLVELRLPNGALSAVPDVLTALTGITALSFRGCDRLEAFGELCAHKSDPFAPLAALKQLRSLDYSRCALEQLPPWLGTLPHLTQLLLADNQLTSLPTCWGSPEGSAGTPAGAVAAGAAAAASVGAVSVAPLPAAGGQRGPAAGAARAAAGAAGAAVPPVALPPGLRHLELQGNPFAALPAALLAPEAAQLTHLDLSRCYKLNLTPADWRQLLRTLPRLHVLRHSCQLLTAEVRGHGGAAQLAAALGACQQLRIEQHPPKPAPRPPDPRTVQLFEEMLQQAARQHVAQALAAAGGSSGGSGGRAGAAAEPAGPSSCTAAASGRLSRSYGSFDQLEQGAAAALLGGGGGAGSSDGSASDDDGTADMA</sequence>
<feature type="region of interest" description="Disordered" evidence="4">
    <location>
        <begin position="526"/>
        <end position="563"/>
    </location>
</feature>
<dbReference type="SMART" id="SM00369">
    <property type="entry name" value="LRR_TYP"/>
    <property type="match status" value="3"/>
</dbReference>
<dbReference type="Proteomes" id="UP000239899">
    <property type="component" value="Unassembled WGS sequence"/>
</dbReference>
<dbReference type="SUPFAM" id="SSF52047">
    <property type="entry name" value="RNI-like"/>
    <property type="match status" value="1"/>
</dbReference>
<dbReference type="Pfam" id="PF12937">
    <property type="entry name" value="F-box-like"/>
    <property type="match status" value="1"/>
</dbReference>
<dbReference type="InterPro" id="IPR036047">
    <property type="entry name" value="F-box-like_dom_sf"/>
</dbReference>
<evidence type="ECO:0000256" key="2">
    <source>
        <dbReference type="ARBA" id="ARBA00022614"/>
    </source>
</evidence>
<dbReference type="Gene3D" id="1.20.1280.50">
    <property type="match status" value="1"/>
</dbReference>
<dbReference type="OrthoDB" id="514958at2759"/>
<dbReference type="InterPro" id="IPR032675">
    <property type="entry name" value="LRR_dom_sf"/>
</dbReference>
<organism evidence="6 7">
    <name type="scientific">Chlorella sorokiniana</name>
    <name type="common">Freshwater green alga</name>
    <dbReference type="NCBI Taxonomy" id="3076"/>
    <lineage>
        <taxon>Eukaryota</taxon>
        <taxon>Viridiplantae</taxon>
        <taxon>Chlorophyta</taxon>
        <taxon>core chlorophytes</taxon>
        <taxon>Trebouxiophyceae</taxon>
        <taxon>Chlorellales</taxon>
        <taxon>Chlorellaceae</taxon>
        <taxon>Chlorella clade</taxon>
        <taxon>Chlorella</taxon>
    </lineage>
</organism>
<feature type="compositionally biased region" description="Low complexity" evidence="4">
    <location>
        <begin position="526"/>
        <end position="535"/>
    </location>
</feature>
<comment type="caution">
    <text evidence="6">The sequence shown here is derived from an EMBL/GenBank/DDBJ whole genome shotgun (WGS) entry which is preliminary data.</text>
</comment>
<feature type="region of interest" description="Disordered" evidence="4">
    <location>
        <begin position="582"/>
        <end position="607"/>
    </location>
</feature>